<dbReference type="AlphaFoldDB" id="A0A6C0CB65"/>
<organism evidence="1">
    <name type="scientific">viral metagenome</name>
    <dbReference type="NCBI Taxonomy" id="1070528"/>
    <lineage>
        <taxon>unclassified sequences</taxon>
        <taxon>metagenomes</taxon>
        <taxon>organismal metagenomes</taxon>
    </lineage>
</organism>
<protein>
    <submittedName>
        <fullName evidence="1">Uncharacterized protein</fullName>
    </submittedName>
</protein>
<reference evidence="1" key="1">
    <citation type="journal article" date="2020" name="Nature">
        <title>Giant virus diversity and host interactions through global metagenomics.</title>
        <authorList>
            <person name="Schulz F."/>
            <person name="Roux S."/>
            <person name="Paez-Espino D."/>
            <person name="Jungbluth S."/>
            <person name="Walsh D.A."/>
            <person name="Denef V.J."/>
            <person name="McMahon K.D."/>
            <person name="Konstantinidis K.T."/>
            <person name="Eloe-Fadrosh E.A."/>
            <person name="Kyrpides N.C."/>
            <person name="Woyke T."/>
        </authorList>
    </citation>
    <scope>NUCLEOTIDE SEQUENCE</scope>
    <source>
        <strain evidence="1">GVMAG-M-3300020192-26</strain>
    </source>
</reference>
<evidence type="ECO:0000313" key="1">
    <source>
        <dbReference type="EMBL" id="QHT01583.1"/>
    </source>
</evidence>
<name>A0A6C0CB65_9ZZZZ</name>
<sequence length="98" mass="11217">MDPHDSCQNSETMKVGITLPVIINQPPSKIDLPIYCLRCKLMKTTKNNPNISTIECGTCMNDYCYDCYDAHKRGKCYICRAPGCYVHDIRKIVCYECL</sequence>
<dbReference type="EMBL" id="MN739378">
    <property type="protein sequence ID" value="QHT01583.1"/>
    <property type="molecule type" value="Genomic_DNA"/>
</dbReference>
<proteinExistence type="predicted"/>
<accession>A0A6C0CB65</accession>